<name>A0A803QN52_CANSA</name>
<dbReference type="Proteomes" id="UP000596661">
    <property type="component" value="Unassembled WGS sequence"/>
</dbReference>
<evidence type="ECO:0000313" key="1">
    <source>
        <dbReference type="EnsemblPlants" id="cds.evm.model.10.281"/>
    </source>
</evidence>
<dbReference type="Gramene" id="evm.model.10.281">
    <property type="protein sequence ID" value="cds.evm.model.10.281"/>
    <property type="gene ID" value="evm.TU.10.281"/>
</dbReference>
<keyword evidence="2" id="KW-1185">Reference proteome</keyword>
<sequence>MNESQQQIIPKEVEEALDGPAGLWCGAHGQSLRLFVSQEQHTTKWARLLMAETKYNNKVANRDFYMEQGLVADADCIGELPKCVSTMICARHWELLIKKPEPAVMEVVKEFYANFLSHEWPTEVVNADFR</sequence>
<dbReference type="AlphaFoldDB" id="A0A803QN52"/>
<accession>A0A803QN52</accession>
<proteinExistence type="predicted"/>
<reference evidence="1" key="1">
    <citation type="submission" date="2021-03" db="UniProtKB">
        <authorList>
            <consortium name="EnsemblPlants"/>
        </authorList>
    </citation>
    <scope>IDENTIFICATION</scope>
</reference>
<evidence type="ECO:0000313" key="2">
    <source>
        <dbReference type="Proteomes" id="UP000596661"/>
    </source>
</evidence>
<organism evidence="1 2">
    <name type="scientific">Cannabis sativa</name>
    <name type="common">Hemp</name>
    <name type="synonym">Marijuana</name>
    <dbReference type="NCBI Taxonomy" id="3483"/>
    <lineage>
        <taxon>Eukaryota</taxon>
        <taxon>Viridiplantae</taxon>
        <taxon>Streptophyta</taxon>
        <taxon>Embryophyta</taxon>
        <taxon>Tracheophyta</taxon>
        <taxon>Spermatophyta</taxon>
        <taxon>Magnoliopsida</taxon>
        <taxon>eudicotyledons</taxon>
        <taxon>Gunneridae</taxon>
        <taxon>Pentapetalae</taxon>
        <taxon>rosids</taxon>
        <taxon>fabids</taxon>
        <taxon>Rosales</taxon>
        <taxon>Cannabaceae</taxon>
        <taxon>Cannabis</taxon>
    </lineage>
</organism>
<dbReference type="EMBL" id="UZAU01000790">
    <property type="status" value="NOT_ANNOTATED_CDS"/>
    <property type="molecule type" value="Genomic_DNA"/>
</dbReference>
<dbReference type="EnsemblPlants" id="evm.model.10.281">
    <property type="protein sequence ID" value="cds.evm.model.10.281"/>
    <property type="gene ID" value="evm.TU.10.281"/>
</dbReference>
<protein>
    <submittedName>
        <fullName evidence="1">Uncharacterized protein</fullName>
    </submittedName>
</protein>